<dbReference type="STRING" id="168276.SAMN05444580_102115"/>
<protein>
    <submittedName>
        <fullName evidence="4">DNA-binding transcriptional regulator, AcrR family</fullName>
    </submittedName>
</protein>
<evidence type="ECO:0000256" key="1">
    <source>
        <dbReference type="ARBA" id="ARBA00023125"/>
    </source>
</evidence>
<evidence type="ECO:0000259" key="3">
    <source>
        <dbReference type="PROSITE" id="PS50977"/>
    </source>
</evidence>
<dbReference type="PANTHER" id="PTHR30055">
    <property type="entry name" value="HTH-TYPE TRANSCRIPTIONAL REGULATOR RUTR"/>
    <property type="match status" value="1"/>
</dbReference>
<keyword evidence="5" id="KW-1185">Reference proteome</keyword>
<dbReference type="SUPFAM" id="SSF48498">
    <property type="entry name" value="Tetracyclin repressor-like, C-terminal domain"/>
    <property type="match status" value="1"/>
</dbReference>
<reference evidence="4 5" key="1">
    <citation type="submission" date="2016-10" db="EMBL/GenBank/DDBJ databases">
        <authorList>
            <person name="de Groot N.N."/>
        </authorList>
    </citation>
    <scope>NUCLEOTIDE SEQUENCE [LARGE SCALE GENOMIC DNA]</scope>
    <source>
        <strain evidence="4 5">JCM 11308</strain>
    </source>
</reference>
<evidence type="ECO:0000313" key="5">
    <source>
        <dbReference type="Proteomes" id="UP000199417"/>
    </source>
</evidence>
<organism evidence="4 5">
    <name type="scientific">Rhodococcus tukisamuensis</name>
    <dbReference type="NCBI Taxonomy" id="168276"/>
    <lineage>
        <taxon>Bacteria</taxon>
        <taxon>Bacillati</taxon>
        <taxon>Actinomycetota</taxon>
        <taxon>Actinomycetes</taxon>
        <taxon>Mycobacteriales</taxon>
        <taxon>Nocardiaceae</taxon>
        <taxon>Rhodococcus</taxon>
    </lineage>
</organism>
<dbReference type="SUPFAM" id="SSF46689">
    <property type="entry name" value="Homeodomain-like"/>
    <property type="match status" value="1"/>
</dbReference>
<dbReference type="InterPro" id="IPR050109">
    <property type="entry name" value="HTH-type_TetR-like_transc_reg"/>
</dbReference>
<dbReference type="InterPro" id="IPR001647">
    <property type="entry name" value="HTH_TetR"/>
</dbReference>
<dbReference type="Pfam" id="PF17920">
    <property type="entry name" value="TetR_C_16"/>
    <property type="match status" value="1"/>
</dbReference>
<dbReference type="Proteomes" id="UP000199417">
    <property type="component" value="Unassembled WGS sequence"/>
</dbReference>
<dbReference type="PROSITE" id="PS50977">
    <property type="entry name" value="HTH_TETR_2"/>
    <property type="match status" value="1"/>
</dbReference>
<dbReference type="GO" id="GO:0000976">
    <property type="term" value="F:transcription cis-regulatory region binding"/>
    <property type="evidence" value="ECO:0007669"/>
    <property type="project" value="TreeGrafter"/>
</dbReference>
<evidence type="ECO:0000256" key="2">
    <source>
        <dbReference type="PROSITE-ProRule" id="PRU00335"/>
    </source>
</evidence>
<gene>
    <name evidence="4" type="ORF">SAMN05444580_102115</name>
</gene>
<dbReference type="AlphaFoldDB" id="A0A1G6QN51"/>
<keyword evidence="1 2" id="KW-0238">DNA-binding</keyword>
<sequence length="191" mass="20023">MSGATTRDAVVAAARELFGRRGYTATTIKDIAARAGCSPAMVMKLMGSKAALLAAADPSEPTLDAGEGAREPVGYGLVRRLVERRDSDAPDPLATVLLLIHESDDQDAARADYERRYVAAIAERIGDRSDAQVRSHLVLAALLGLAGGTRTMGLLGPEVIAREDLIERYGALVQTIVDGPDSPGPVATLDG</sequence>
<feature type="DNA-binding region" description="H-T-H motif" evidence="2">
    <location>
        <begin position="27"/>
        <end position="46"/>
    </location>
</feature>
<dbReference type="Pfam" id="PF00440">
    <property type="entry name" value="TetR_N"/>
    <property type="match status" value="1"/>
</dbReference>
<name>A0A1G6QN51_9NOCA</name>
<dbReference type="EMBL" id="FNAB01000002">
    <property type="protein sequence ID" value="SDC93087.1"/>
    <property type="molecule type" value="Genomic_DNA"/>
</dbReference>
<dbReference type="InterPro" id="IPR009057">
    <property type="entry name" value="Homeodomain-like_sf"/>
</dbReference>
<dbReference type="InterPro" id="IPR036271">
    <property type="entry name" value="Tet_transcr_reg_TetR-rel_C_sf"/>
</dbReference>
<dbReference type="Gene3D" id="1.10.357.10">
    <property type="entry name" value="Tetracycline Repressor, domain 2"/>
    <property type="match status" value="1"/>
</dbReference>
<dbReference type="GO" id="GO:0003700">
    <property type="term" value="F:DNA-binding transcription factor activity"/>
    <property type="evidence" value="ECO:0007669"/>
    <property type="project" value="TreeGrafter"/>
</dbReference>
<dbReference type="InterPro" id="IPR041678">
    <property type="entry name" value="TetR_C_16"/>
</dbReference>
<evidence type="ECO:0000313" key="4">
    <source>
        <dbReference type="EMBL" id="SDC93087.1"/>
    </source>
</evidence>
<feature type="domain" description="HTH tetR-type" evidence="3">
    <location>
        <begin position="4"/>
        <end position="64"/>
    </location>
</feature>
<proteinExistence type="predicted"/>
<accession>A0A1G6QN51</accession>
<dbReference type="RefSeq" id="WP_072843852.1">
    <property type="nucleotide sequence ID" value="NZ_FNAB01000002.1"/>
</dbReference>
<dbReference type="PANTHER" id="PTHR30055:SF235">
    <property type="entry name" value="TRANSCRIPTIONAL REGULATORY PROTEIN"/>
    <property type="match status" value="1"/>
</dbReference>
<dbReference type="PRINTS" id="PR00455">
    <property type="entry name" value="HTHTETR"/>
</dbReference>